<evidence type="ECO:0000313" key="3">
    <source>
        <dbReference type="EMBL" id="MDH6195691.1"/>
    </source>
</evidence>
<keyword evidence="4" id="KW-1185">Reference proteome</keyword>
<dbReference type="InterPro" id="IPR045401">
    <property type="entry name" value="GAP1-M"/>
</dbReference>
<dbReference type="Pfam" id="PF20013">
    <property type="entry name" value="GAP1-N2"/>
    <property type="match status" value="1"/>
</dbReference>
<dbReference type="EMBL" id="JARXVE010000003">
    <property type="protein sequence ID" value="MDH6195691.1"/>
    <property type="molecule type" value="Genomic_DNA"/>
</dbReference>
<name>A0ABT6KZF2_9MYCO</name>
<evidence type="ECO:0000259" key="1">
    <source>
        <dbReference type="Pfam" id="PF20013"/>
    </source>
</evidence>
<reference evidence="3 4" key="1">
    <citation type="submission" date="2023-04" db="EMBL/GenBank/DDBJ databases">
        <title>Forest soil microbial communities from Buena Vista Peninsula, Colon Province, Panama.</title>
        <authorList>
            <person name="Bouskill N."/>
        </authorList>
    </citation>
    <scope>NUCLEOTIDE SEQUENCE [LARGE SCALE GENOMIC DNA]</scope>
    <source>
        <strain evidence="3 4">AC80</strain>
    </source>
</reference>
<sequence>MTSRYGQLAYTSFDAVGTVGGWQVKQISGGLTPTETQSLIAGVHTVFRPVGPAPDFPTTEQLELGPRRLAYRHLDEGAGCWHTFPAGSDSTGRPGNVFAHVLLDRTPATQPRYRAIQWWRSPHWLRPYGAAAVGRAELPEAPPELGSTVTKDSVVAFALDTATWRLATLFALLDAVAAALAGGPPVVLGVPSPDSAAQWIGLVSFLMSPGTAATMSFSTFDRADQVAPHNGQVLSAVPIEDLAAVPPGLVVISESETVSLGELGGEPHRTAGGHHIEVTRWSVMAQVVLLDAASARRALDDIDMVSTQVRDDGLHPAWPMAMAVAEHPQFADAQAEAHEVIAAHSPQGALVGSEAARITAGVFSAVVGTTTADAWQAVHQLPAGAGAAFADATYFARAITDDAWMAQTGPIPLGPRTFHGKPTHSALRAVIGPALQRSRDQGPERLLRVVDLLIRAGVADDRLQAALVDDVMPGLADAGVRARIGVADRLSLGAVLLRDGDAEGSAIADDVLNWLAEAAPVPLPDELALAQPWDSVWTRAALRGLRSQRCGALEPGDAGAQLWWLRMTDPAGFESAVAASVWEPSDLLLAVGAEPLPGAAALRTLVGAADSAALQQLAGKVIDGNGDSAAVACAAVRQVEPREWLQQSYLHTHQGAYVPLWDHVLAGVEPAEVHPDFSVRLLAFALLGVLAGQPYPLVCNGWAGDSGYGDRAVDRVLPLVDDGQLAPVTVVAISLLQAAAAEAADRPLDPVDQLVGQLAGQVAAGMAGTDTEAVVALMAQLSGDASEGTMRGYRKMVGRLLTRRGDHPSLAERLRGSRG</sequence>
<dbReference type="Pfam" id="PF20014">
    <property type="entry name" value="GAP1-M"/>
    <property type="match status" value="1"/>
</dbReference>
<dbReference type="RefSeq" id="WP_280832321.1">
    <property type="nucleotide sequence ID" value="NZ_JARXVE010000003.1"/>
</dbReference>
<evidence type="ECO:0008006" key="5">
    <source>
        <dbReference type="Google" id="ProtNLM"/>
    </source>
</evidence>
<feature type="domain" description="GTPase-associated protein 1 N-terminal" evidence="1">
    <location>
        <begin position="6"/>
        <end position="140"/>
    </location>
</feature>
<protein>
    <recommendedName>
        <fullName evidence="5">ESX-1 scaffolding and assembly protein SaeB</fullName>
    </recommendedName>
</protein>
<dbReference type="Proteomes" id="UP001160130">
    <property type="component" value="Unassembled WGS sequence"/>
</dbReference>
<gene>
    <name evidence="3" type="ORF">M2272_002331</name>
</gene>
<proteinExistence type="predicted"/>
<organism evidence="3 4">
    <name type="scientific">Mycolicibacterium frederiksbergense</name>
    <dbReference type="NCBI Taxonomy" id="117567"/>
    <lineage>
        <taxon>Bacteria</taxon>
        <taxon>Bacillati</taxon>
        <taxon>Actinomycetota</taxon>
        <taxon>Actinomycetes</taxon>
        <taxon>Mycobacteriales</taxon>
        <taxon>Mycobacteriaceae</taxon>
        <taxon>Mycolicibacterium</taxon>
    </lineage>
</organism>
<evidence type="ECO:0000313" key="4">
    <source>
        <dbReference type="Proteomes" id="UP001160130"/>
    </source>
</evidence>
<evidence type="ECO:0000259" key="2">
    <source>
        <dbReference type="Pfam" id="PF20014"/>
    </source>
</evidence>
<feature type="domain" description="GTPase-associated protein 1 middle" evidence="2">
    <location>
        <begin position="162"/>
        <end position="242"/>
    </location>
</feature>
<comment type="caution">
    <text evidence="3">The sequence shown here is derived from an EMBL/GenBank/DDBJ whole genome shotgun (WGS) entry which is preliminary data.</text>
</comment>
<dbReference type="InterPro" id="IPR045402">
    <property type="entry name" value="GAP1-N2"/>
</dbReference>
<accession>A0ABT6KZF2</accession>